<evidence type="ECO:0000313" key="1">
    <source>
        <dbReference type="EMBL" id="SMG44954.1"/>
    </source>
</evidence>
<dbReference type="EMBL" id="FXAO01000007">
    <property type="protein sequence ID" value="SMG44954.1"/>
    <property type="molecule type" value="Genomic_DNA"/>
</dbReference>
<dbReference type="Proteomes" id="UP000193420">
    <property type="component" value="Unassembled WGS sequence"/>
</dbReference>
<keyword evidence="2" id="KW-1185">Reference proteome</keyword>
<dbReference type="OrthoDB" id="1448172at2"/>
<evidence type="ECO:0000313" key="2">
    <source>
        <dbReference type="Proteomes" id="UP000193420"/>
    </source>
</evidence>
<organism evidence="1 2">
    <name type="scientific">Arenibacter troitsensis</name>
    <dbReference type="NCBI Taxonomy" id="188872"/>
    <lineage>
        <taxon>Bacteria</taxon>
        <taxon>Pseudomonadati</taxon>
        <taxon>Bacteroidota</taxon>
        <taxon>Flavobacteriia</taxon>
        <taxon>Flavobacteriales</taxon>
        <taxon>Flavobacteriaceae</taxon>
        <taxon>Arenibacter</taxon>
    </lineage>
</organism>
<name>A0A1X7KU15_9FLAO</name>
<protein>
    <submittedName>
        <fullName evidence="1">Uncharacterized protein</fullName>
    </submittedName>
</protein>
<dbReference type="AlphaFoldDB" id="A0A1X7KU15"/>
<dbReference type="RefSeq" id="WP_085500097.1">
    <property type="nucleotide sequence ID" value="NZ_FXAO01000007.1"/>
</dbReference>
<sequence length="77" mass="8994">MATYIAEYLATHKIIMIEEHSCFIWNQDVGEIDVEMLRGKIIRESSVHFYKLLVGKNYNVSLEDIKVDIIKTQMFNG</sequence>
<accession>A0A1X7KU15</accession>
<reference evidence="2" key="1">
    <citation type="submission" date="2017-04" db="EMBL/GenBank/DDBJ databases">
        <authorList>
            <person name="Varghese N."/>
            <person name="Submissions S."/>
        </authorList>
    </citation>
    <scope>NUCLEOTIDE SEQUENCE [LARGE SCALE GENOMIC DNA]</scope>
    <source>
        <strain evidence="2">DSM 19835</strain>
    </source>
</reference>
<proteinExistence type="predicted"/>
<gene>
    <name evidence="1" type="ORF">SAMN03080602_03387</name>
</gene>